<dbReference type="InterPro" id="IPR029058">
    <property type="entry name" value="AB_hydrolase_fold"/>
</dbReference>
<gene>
    <name evidence="3" type="ORF">SCD92_18910</name>
</gene>
<dbReference type="SUPFAM" id="SSF53474">
    <property type="entry name" value="alpha/beta-Hydrolases"/>
    <property type="match status" value="1"/>
</dbReference>
<dbReference type="Proteomes" id="UP001273505">
    <property type="component" value="Unassembled WGS sequence"/>
</dbReference>
<proteinExistence type="predicted"/>
<dbReference type="InterPro" id="IPR050300">
    <property type="entry name" value="GDXG_lipolytic_enzyme"/>
</dbReference>
<evidence type="ECO:0000313" key="4">
    <source>
        <dbReference type="Proteomes" id="UP001273505"/>
    </source>
</evidence>
<comment type="caution">
    <text evidence="3">The sequence shown here is derived from an EMBL/GenBank/DDBJ whole genome shotgun (WGS) entry which is preliminary data.</text>
</comment>
<evidence type="ECO:0000256" key="1">
    <source>
        <dbReference type="ARBA" id="ARBA00022801"/>
    </source>
</evidence>
<accession>A0ABU4S6B3</accession>
<protein>
    <submittedName>
        <fullName evidence="3">Alpha/beta hydrolase</fullName>
    </submittedName>
</protein>
<dbReference type="InterPro" id="IPR049492">
    <property type="entry name" value="BD-FAE-like_dom"/>
</dbReference>
<feature type="domain" description="BD-FAE-like" evidence="2">
    <location>
        <begin position="48"/>
        <end position="236"/>
    </location>
</feature>
<keyword evidence="4" id="KW-1185">Reference proteome</keyword>
<keyword evidence="1 3" id="KW-0378">Hydrolase</keyword>
<dbReference type="GO" id="GO:0016787">
    <property type="term" value="F:hydrolase activity"/>
    <property type="evidence" value="ECO:0007669"/>
    <property type="project" value="UniProtKB-KW"/>
</dbReference>
<dbReference type="PANTHER" id="PTHR48081">
    <property type="entry name" value="AB HYDROLASE SUPERFAMILY PROTEIN C4A8.06C"/>
    <property type="match status" value="1"/>
</dbReference>
<evidence type="ECO:0000259" key="2">
    <source>
        <dbReference type="Pfam" id="PF20434"/>
    </source>
</evidence>
<evidence type="ECO:0000313" key="3">
    <source>
        <dbReference type="EMBL" id="MDX6851448.1"/>
    </source>
</evidence>
<dbReference type="Gene3D" id="3.40.50.1820">
    <property type="entry name" value="alpha/beta hydrolase"/>
    <property type="match status" value="1"/>
</dbReference>
<dbReference type="PROSITE" id="PS51257">
    <property type="entry name" value="PROKAR_LIPOPROTEIN"/>
    <property type="match status" value="1"/>
</dbReference>
<dbReference type="RefSeq" id="WP_302721125.1">
    <property type="nucleotide sequence ID" value="NZ_JAULRU010000256.1"/>
</dbReference>
<dbReference type="PANTHER" id="PTHR48081:SF33">
    <property type="entry name" value="KYNURENINE FORMAMIDASE"/>
    <property type="match status" value="1"/>
</dbReference>
<reference evidence="3 4" key="1">
    <citation type="submission" date="2023-11" db="EMBL/GenBank/DDBJ databases">
        <title>Gilvimarinus fulvus sp. nov., isolated from the surface of Kelp.</title>
        <authorList>
            <person name="Sun Y.Y."/>
            <person name="Gong Y."/>
            <person name="Du Z.J."/>
        </authorList>
    </citation>
    <scope>NUCLEOTIDE SEQUENCE [LARGE SCALE GENOMIC DNA]</scope>
    <source>
        <strain evidence="3 4">SDUM040013</strain>
    </source>
</reference>
<dbReference type="EMBL" id="JAXAFO010000061">
    <property type="protein sequence ID" value="MDX6851448.1"/>
    <property type="molecule type" value="Genomic_DNA"/>
</dbReference>
<name>A0ABU4S6B3_9GAMM</name>
<organism evidence="3 4">
    <name type="scientific">Gilvimarinus gilvus</name>
    <dbReference type="NCBI Taxonomy" id="3058038"/>
    <lineage>
        <taxon>Bacteria</taxon>
        <taxon>Pseudomonadati</taxon>
        <taxon>Pseudomonadota</taxon>
        <taxon>Gammaproteobacteria</taxon>
        <taxon>Cellvibrionales</taxon>
        <taxon>Cellvibrionaceae</taxon>
        <taxon>Gilvimarinus</taxon>
    </lineage>
</organism>
<dbReference type="Pfam" id="PF20434">
    <property type="entry name" value="BD-FAE"/>
    <property type="match status" value="1"/>
</dbReference>
<sequence length="281" mass="30755">MTKLFGIITGLATLSACSSTDVLNTLNRAEHYRTHTSLTYGQQPRQTLDVYQPRQPDATSASCLVVFVYGGGWDSGRKEQYGFVGAQLAKRGHTVVIPDYRLYPDVAYPTFVEDVSLAIASEKVSELRNERPLILIGHSAGAMIAGLISYDDRYLRSQGLDKSVIDGYISLAGPHDYFLPSDKPRWVSIFGEAADQQRSALTVEHIHANNPRTLILHGADDDTVTPNSAHSLQRKLAAVNVSATKKIYSGVGHVRIMAAMAWPLHFLAPTLQDIDTELAGC</sequence>